<dbReference type="Proteomes" id="UP000442469">
    <property type="component" value="Unassembled WGS sequence"/>
</dbReference>
<dbReference type="PROSITE" id="PS51257">
    <property type="entry name" value="PROKAR_LIPOPROTEIN"/>
    <property type="match status" value="1"/>
</dbReference>
<dbReference type="RefSeq" id="WP_051985488.1">
    <property type="nucleotide sequence ID" value="NZ_BGML01000017.1"/>
</dbReference>
<organism evidence="3 5">
    <name type="scientific">Paenibacillus macerans</name>
    <name type="common">Bacillus macerans</name>
    <dbReference type="NCBI Taxonomy" id="44252"/>
    <lineage>
        <taxon>Bacteria</taxon>
        <taxon>Bacillati</taxon>
        <taxon>Bacillota</taxon>
        <taxon>Bacilli</taxon>
        <taxon>Bacillales</taxon>
        <taxon>Paenibacillaceae</taxon>
        <taxon>Paenibacillus</taxon>
    </lineage>
</organism>
<accession>A0A090ZCU0</accession>
<evidence type="ECO:0000313" key="4">
    <source>
        <dbReference type="EMBL" id="MUG25376.1"/>
    </source>
</evidence>
<protein>
    <submittedName>
        <fullName evidence="3">Bacterial extracellular solute-binding family protein</fullName>
    </submittedName>
    <submittedName>
        <fullName evidence="4">Extracellular solute-binding protein</fullName>
    </submittedName>
</protein>
<dbReference type="Proteomes" id="UP000029278">
    <property type="component" value="Unassembled WGS sequence"/>
</dbReference>
<evidence type="ECO:0000256" key="1">
    <source>
        <dbReference type="SAM" id="MobiDB-lite"/>
    </source>
</evidence>
<dbReference type="InterPro" id="IPR006059">
    <property type="entry name" value="SBP"/>
</dbReference>
<feature type="region of interest" description="Disordered" evidence="1">
    <location>
        <begin position="32"/>
        <end position="51"/>
    </location>
</feature>
<dbReference type="PANTHER" id="PTHR43649:SF14">
    <property type="entry name" value="BLR3389 PROTEIN"/>
    <property type="match status" value="1"/>
</dbReference>
<dbReference type="PATRIC" id="fig|44252.3.peg.3346"/>
<evidence type="ECO:0000313" key="3">
    <source>
        <dbReference type="EMBL" id="KFN08248.1"/>
    </source>
</evidence>
<dbReference type="SUPFAM" id="SSF53850">
    <property type="entry name" value="Periplasmic binding protein-like II"/>
    <property type="match status" value="1"/>
</dbReference>
<dbReference type="GeneID" id="77007635"/>
<dbReference type="AlphaFoldDB" id="A0A090ZCU0"/>
<gene>
    <name evidence="3" type="ORF">DJ90_1743</name>
    <name evidence="4" type="ORF">GNQ08_23700</name>
</gene>
<dbReference type="Gene3D" id="3.40.190.10">
    <property type="entry name" value="Periplasmic binding protein-like II"/>
    <property type="match status" value="2"/>
</dbReference>
<dbReference type="Pfam" id="PF01547">
    <property type="entry name" value="SBP_bac_1"/>
    <property type="match status" value="1"/>
</dbReference>
<dbReference type="HOGENOM" id="CLU_031285_12_0_9"/>
<evidence type="ECO:0000256" key="2">
    <source>
        <dbReference type="SAM" id="SignalP"/>
    </source>
</evidence>
<dbReference type="PANTHER" id="PTHR43649">
    <property type="entry name" value="ARABINOSE-BINDING PROTEIN-RELATED"/>
    <property type="match status" value="1"/>
</dbReference>
<feature type="signal peptide" evidence="2">
    <location>
        <begin position="1"/>
        <end position="25"/>
    </location>
</feature>
<name>A0A090ZCU0_PAEMA</name>
<reference evidence="4 6" key="2">
    <citation type="submission" date="2019-11" db="EMBL/GenBank/DDBJ databases">
        <title>Draft genome sequences of five Paenibacillus species of dairy origin.</title>
        <authorList>
            <person name="Olajide A.M."/>
            <person name="Chen S."/>
            <person name="Lapointe G."/>
        </authorList>
    </citation>
    <scope>NUCLEOTIDE SEQUENCE [LARGE SCALE GENOMIC DNA]</scope>
    <source>
        <strain evidence="4 6">3CT49</strain>
    </source>
</reference>
<keyword evidence="2" id="KW-0732">Signal</keyword>
<proteinExistence type="predicted"/>
<dbReference type="EMBL" id="WNZZ01000024">
    <property type="protein sequence ID" value="MUG25376.1"/>
    <property type="molecule type" value="Genomic_DNA"/>
</dbReference>
<dbReference type="EMBL" id="JMQA01000029">
    <property type="protein sequence ID" value="KFN08248.1"/>
    <property type="molecule type" value="Genomic_DNA"/>
</dbReference>
<feature type="compositionally biased region" description="Polar residues" evidence="1">
    <location>
        <begin position="40"/>
        <end position="51"/>
    </location>
</feature>
<evidence type="ECO:0000313" key="5">
    <source>
        <dbReference type="Proteomes" id="UP000029278"/>
    </source>
</evidence>
<comment type="caution">
    <text evidence="3">The sequence shown here is derived from an EMBL/GenBank/DDBJ whole genome shotgun (WGS) entry which is preliminary data.</text>
</comment>
<feature type="chain" id="PRO_5038290299" evidence="2">
    <location>
        <begin position="26"/>
        <end position="449"/>
    </location>
</feature>
<evidence type="ECO:0000313" key="6">
    <source>
        <dbReference type="Proteomes" id="UP000442469"/>
    </source>
</evidence>
<dbReference type="InterPro" id="IPR050490">
    <property type="entry name" value="Bact_solute-bd_prot1"/>
</dbReference>
<keyword evidence="5" id="KW-1185">Reference proteome</keyword>
<dbReference type="STRING" id="44252.DJ90_1743"/>
<sequence>MASNRNRLKVFSLIVISALLATALAGCGGSAGKNAGSGAQDQGNSSEAGSGKTITWLTARPENGAIIQTVRELADRYAEDHPGFKLDIQVTADRPSYLTKLRTLIASGEVPEFIDTDADPYAQELADAGMLVDMKQFLEEQGLYDQFYEPALKYQELPDGRLYLLPLEYHLEMTWYNKKIFAENNLAVPKTIDDMLAVSKALKDKGITPIAVDGVDVWPVLRYAAMIPFRASGNEFARNLSQGKAKMSDETGMQAANFVANIGQYFQQGFATTDYTTAKNMFLSGEAAMYRMGTWEIPSFVEENLPDNLKGNVDYFYLPTMAGAKTPDNEFFGNSGIGLAATASKFDGTAKDFLSYVLKNYSDVYVAKQQMSPLKFTIEDESKFSELFLRIKKDMDNYGSEFAKPWDTLLDANTNSVMSDLIMKLAMGAMTPEEFAKQVDDTIAQNAGN</sequence>
<dbReference type="OrthoDB" id="9798191at2"/>
<reference evidence="3 5" key="1">
    <citation type="submission" date="2014-04" db="EMBL/GenBank/DDBJ databases">
        <authorList>
            <person name="Bishop-Lilly K.A."/>
            <person name="Broomall S.M."/>
            <person name="Chain P.S."/>
            <person name="Chertkov O."/>
            <person name="Coyne S.R."/>
            <person name="Daligault H.E."/>
            <person name="Davenport K.W."/>
            <person name="Erkkila T."/>
            <person name="Frey K.G."/>
            <person name="Gibbons H.S."/>
            <person name="Gu W."/>
            <person name="Jaissle J."/>
            <person name="Johnson S.L."/>
            <person name="Koroleva G.I."/>
            <person name="Ladner J.T."/>
            <person name="Lo C.-C."/>
            <person name="Minogue T.D."/>
            <person name="Munk C."/>
            <person name="Palacios G.F."/>
            <person name="Redden C.L."/>
            <person name="Rosenzweig C.N."/>
            <person name="Scholz M.B."/>
            <person name="Teshima H."/>
            <person name="Xu Y."/>
        </authorList>
    </citation>
    <scope>NUCLEOTIDE SEQUENCE [LARGE SCALE GENOMIC DNA]</scope>
    <source>
        <strain evidence="3 5">8244</strain>
    </source>
</reference>